<comment type="similarity">
    <text evidence="2">Belongs to the ATPase A chain family.</text>
</comment>
<feature type="transmembrane region" description="Helical" evidence="12">
    <location>
        <begin position="12"/>
        <end position="36"/>
    </location>
</feature>
<comment type="subcellular location">
    <subcellularLocation>
        <location evidence="1">Membrane</location>
        <topology evidence="1">Multi-pass membrane protein</topology>
    </subcellularLocation>
    <subcellularLocation>
        <location evidence="11">Mitochondrion inner membrane</location>
        <topology evidence="11">Multi-pass membrane protein</topology>
    </subcellularLocation>
</comment>
<dbReference type="GO" id="GO:0046933">
    <property type="term" value="F:proton-transporting ATP synthase activity, rotational mechanism"/>
    <property type="evidence" value="ECO:0007669"/>
    <property type="project" value="TreeGrafter"/>
</dbReference>
<feature type="transmembrane region" description="Helical" evidence="12">
    <location>
        <begin position="65"/>
        <end position="86"/>
    </location>
</feature>
<evidence type="ECO:0000256" key="3">
    <source>
        <dbReference type="ARBA" id="ARBA00022448"/>
    </source>
</evidence>
<dbReference type="InterPro" id="IPR023011">
    <property type="entry name" value="ATP_synth_F0_asu_AS"/>
</dbReference>
<evidence type="ECO:0000256" key="10">
    <source>
        <dbReference type="ARBA" id="ARBA00023310"/>
    </source>
</evidence>
<keyword evidence="10" id="KW-0066">ATP synthesis</keyword>
<evidence type="ECO:0000256" key="7">
    <source>
        <dbReference type="ARBA" id="ARBA00022989"/>
    </source>
</evidence>
<keyword evidence="8" id="KW-0406">Ion transport</keyword>
<feature type="transmembrane region" description="Helical" evidence="12">
    <location>
        <begin position="186"/>
        <end position="219"/>
    </location>
</feature>
<evidence type="ECO:0000256" key="5">
    <source>
        <dbReference type="ARBA" id="ARBA00022692"/>
    </source>
</evidence>
<keyword evidence="4" id="KW-0138">CF(0)</keyword>
<keyword evidence="13" id="KW-0496">Mitochondrion</keyword>
<evidence type="ECO:0000256" key="4">
    <source>
        <dbReference type="ARBA" id="ARBA00022547"/>
    </source>
</evidence>
<dbReference type="GO" id="GO:0045259">
    <property type="term" value="C:proton-transporting ATP synthase complex"/>
    <property type="evidence" value="ECO:0007669"/>
    <property type="project" value="UniProtKB-KW"/>
</dbReference>
<name>A0A068EUE4_9HEMI</name>
<dbReference type="CTD" id="4508"/>
<dbReference type="AlphaFoldDB" id="A0A068EUE4"/>
<dbReference type="SUPFAM" id="SSF81336">
    <property type="entry name" value="F1F0 ATP synthase subunit A"/>
    <property type="match status" value="1"/>
</dbReference>
<dbReference type="InterPro" id="IPR035908">
    <property type="entry name" value="F0_ATP_A_sf"/>
</dbReference>
<dbReference type="GeneID" id="19908974"/>
<dbReference type="PRINTS" id="PR00123">
    <property type="entry name" value="ATPASEA"/>
</dbReference>
<dbReference type="PROSITE" id="PS00449">
    <property type="entry name" value="ATPASE_A"/>
    <property type="match status" value="1"/>
</dbReference>
<dbReference type="PANTHER" id="PTHR11410:SF0">
    <property type="entry name" value="ATP SYNTHASE SUBUNIT A"/>
    <property type="match status" value="1"/>
</dbReference>
<reference evidence="13" key="1">
    <citation type="journal article" date="2014" name="Mitochondrial DNA">
        <title>The complete mitochondrial genome of Poratrioza sinica (Insecta: Hemiptera: Psyllidae).</title>
        <authorList>
            <person name="Zhang Q.L."/>
            <person name="Guo Z.L."/>
            <person name="Yuan M.L."/>
        </authorList>
    </citation>
    <scope>NUCLEOTIDE SEQUENCE</scope>
</reference>
<feature type="transmembrane region" description="Helical" evidence="12">
    <location>
        <begin position="126"/>
        <end position="146"/>
    </location>
</feature>
<dbReference type="PANTHER" id="PTHR11410">
    <property type="entry name" value="ATP SYNTHASE SUBUNIT A"/>
    <property type="match status" value="1"/>
</dbReference>
<protein>
    <recommendedName>
        <fullName evidence="11">ATP synthase subunit a</fullName>
    </recommendedName>
</protein>
<evidence type="ECO:0000256" key="11">
    <source>
        <dbReference type="RuleBase" id="RU004450"/>
    </source>
</evidence>
<reference evidence="13" key="2">
    <citation type="submission" date="2014-04" db="EMBL/GenBank/DDBJ databases">
        <authorList>
            <person name="Yuan M.-L."/>
            <person name="Zhang Q.-L."/>
        </authorList>
    </citation>
    <scope>NUCLEOTIDE SEQUENCE</scope>
</reference>
<keyword evidence="7 12" id="KW-1133">Transmembrane helix</keyword>
<dbReference type="InterPro" id="IPR000568">
    <property type="entry name" value="ATP_synth_F0_asu"/>
</dbReference>
<dbReference type="CDD" id="cd00310">
    <property type="entry name" value="ATP-synt_Fo_a_6"/>
    <property type="match status" value="1"/>
</dbReference>
<dbReference type="NCBIfam" id="TIGR01131">
    <property type="entry name" value="ATP_synt_6_or_A"/>
    <property type="match status" value="1"/>
</dbReference>
<evidence type="ECO:0000256" key="6">
    <source>
        <dbReference type="ARBA" id="ARBA00022781"/>
    </source>
</evidence>
<organism evidence="13">
    <name type="scientific">Paratrioza sinica</name>
    <dbReference type="NCBI Taxonomy" id="1511640"/>
    <lineage>
        <taxon>Eukaryota</taxon>
        <taxon>Metazoa</taxon>
        <taxon>Ecdysozoa</taxon>
        <taxon>Arthropoda</taxon>
        <taxon>Hexapoda</taxon>
        <taxon>Insecta</taxon>
        <taxon>Pterygota</taxon>
        <taxon>Neoptera</taxon>
        <taxon>Paraneoptera</taxon>
        <taxon>Hemiptera</taxon>
        <taxon>Sternorrhyncha</taxon>
        <taxon>Psylloidea</taxon>
        <taxon>Triozidae</taxon>
        <taxon>Paratrioza</taxon>
    </lineage>
</organism>
<keyword evidence="5 12" id="KW-0812">Transmembrane</keyword>
<keyword evidence="6" id="KW-0375">Hydrogen ion transport</keyword>
<accession>A0A068EUE4</accession>
<feature type="transmembrane region" description="Helical" evidence="12">
    <location>
        <begin position="158"/>
        <end position="180"/>
    </location>
</feature>
<proteinExistence type="inferred from homology"/>
<keyword evidence="3" id="KW-0813">Transport</keyword>
<dbReference type="InterPro" id="IPR045083">
    <property type="entry name" value="ATP_synth_F0_asu_bact/mt"/>
</dbReference>
<geneLocation type="mitochondrion" evidence="13"/>
<dbReference type="Pfam" id="PF00119">
    <property type="entry name" value="ATP-synt_A"/>
    <property type="match status" value="1"/>
</dbReference>
<evidence type="ECO:0000256" key="2">
    <source>
        <dbReference type="ARBA" id="ARBA00006810"/>
    </source>
</evidence>
<keyword evidence="9 12" id="KW-0472">Membrane</keyword>
<dbReference type="GO" id="GO:0005743">
    <property type="term" value="C:mitochondrial inner membrane"/>
    <property type="evidence" value="ECO:0007669"/>
    <property type="project" value="UniProtKB-SubCell"/>
</dbReference>
<evidence type="ECO:0000256" key="12">
    <source>
        <dbReference type="SAM" id="Phobius"/>
    </source>
</evidence>
<dbReference type="RefSeq" id="YP_009048852.1">
    <property type="nucleotide sequence ID" value="NC_024577.1"/>
</dbReference>
<evidence type="ECO:0000256" key="1">
    <source>
        <dbReference type="ARBA" id="ARBA00004141"/>
    </source>
</evidence>
<feature type="transmembrane region" description="Helical" evidence="12">
    <location>
        <begin position="98"/>
        <end position="120"/>
    </location>
</feature>
<evidence type="ECO:0000313" key="13">
    <source>
        <dbReference type="EMBL" id="AID54951.1"/>
    </source>
</evidence>
<dbReference type="Gene3D" id="1.20.120.220">
    <property type="entry name" value="ATP synthase, F0 complex, subunit A"/>
    <property type="match status" value="1"/>
</dbReference>
<gene>
    <name evidence="13" type="primary">atp6</name>
</gene>
<evidence type="ECO:0000256" key="9">
    <source>
        <dbReference type="ARBA" id="ARBA00023136"/>
    </source>
</evidence>
<dbReference type="EMBL" id="KJ650081">
    <property type="protein sequence ID" value="AID54951.1"/>
    <property type="molecule type" value="Genomic_DNA"/>
</dbReference>
<sequence>MMTSLFSMFDPTAMLNIQVNWIIMTMTIILIPSFFWKAQSRSTKTMNAMIYKLDKEFNSLFMSKFLMKGSTLIPISLFLLIMINNITSNFPYTFCSSAHLVFSLAISVPIWMSIILFYWMSLTKTMLAHLVPTGTPSVLMPLMVMIELTSNLIRPMALAVRLTANLIAGHLLMALLGSTFNINSKFWMIILSIQIVFMVFELMVALIQSYVFSVLITLYSSEIS</sequence>
<evidence type="ECO:0000256" key="8">
    <source>
        <dbReference type="ARBA" id="ARBA00023065"/>
    </source>
</evidence>